<comment type="pathway">
    <text evidence="2 5">Cofactor biosynthesis; riboflavin biosynthesis; 2-hydroxy-3-oxobutyl phosphate from D-ribulose 5-phosphate: step 1/1.</text>
</comment>
<name>A0ABU0PF70_9MICC</name>
<comment type="similarity">
    <text evidence="5">Belongs to the DHBP synthase family.</text>
</comment>
<comment type="cofactor">
    <cofactor evidence="5">
        <name>Mg(2+)</name>
        <dbReference type="ChEBI" id="CHEBI:18420"/>
    </cofactor>
    <cofactor evidence="5">
        <name>Mn(2+)</name>
        <dbReference type="ChEBI" id="CHEBI:29035"/>
    </cofactor>
    <text evidence="5">Binds 2 divalent metal cations per subunit. Magnesium or manganese.</text>
</comment>
<keyword evidence="4 5" id="KW-0479">Metal-binding</keyword>
<reference evidence="7 8" key="1">
    <citation type="submission" date="2023-07" db="EMBL/GenBank/DDBJ databases">
        <title>Comparative genomics of wheat-associated soil bacteria to identify genetic determinants of phenazine resistance.</title>
        <authorList>
            <person name="Mouncey N."/>
        </authorList>
    </citation>
    <scope>NUCLEOTIDE SEQUENCE [LARGE SCALE GENOMIC DNA]</scope>
    <source>
        <strain evidence="7 8">W1I3</strain>
    </source>
</reference>
<evidence type="ECO:0000313" key="7">
    <source>
        <dbReference type="EMBL" id="MDQ0672597.1"/>
    </source>
</evidence>
<gene>
    <name evidence="7" type="ORF">QFZ36_000158</name>
</gene>
<accession>A0ABU0PF70</accession>
<comment type="subunit">
    <text evidence="5">Homodimer.</text>
</comment>
<sequence length="246" mass="25555">MNAAVRVEPKVAAPAGPHPQEGAPVRLNTIEEAVQAMAAGKPVLAVDNEDRENEGDIIFAAQFATPALMGWTIRYSSGVICVPLSGERADALALPPMVEVNQDAKGTAYTVSCDAATGVSTGISATDRALTASVLADPKSVPSSITRPGHIFPLRAVDGGVRERPGHTEAAVDLCRLAGLEAVAVIAEVVYDDGEMMRLDGLRAFAAEHGCPLISIQDLVAYLEAAGTSADGNTRAGRAGEEEEIR</sequence>
<dbReference type="SUPFAM" id="SSF55821">
    <property type="entry name" value="YrdC/RibB"/>
    <property type="match status" value="1"/>
</dbReference>
<organism evidence="7 8">
    <name type="scientific">Pseudarthrobacter siccitolerans</name>
    <dbReference type="NCBI Taxonomy" id="861266"/>
    <lineage>
        <taxon>Bacteria</taxon>
        <taxon>Bacillati</taxon>
        <taxon>Actinomycetota</taxon>
        <taxon>Actinomycetes</taxon>
        <taxon>Micrococcales</taxon>
        <taxon>Micrococcaceae</taxon>
        <taxon>Pseudarthrobacter</taxon>
    </lineage>
</organism>
<feature type="region of interest" description="Disordered" evidence="6">
    <location>
        <begin position="1"/>
        <end position="23"/>
    </location>
</feature>
<evidence type="ECO:0000256" key="6">
    <source>
        <dbReference type="SAM" id="MobiDB-lite"/>
    </source>
</evidence>
<keyword evidence="8" id="KW-1185">Reference proteome</keyword>
<dbReference type="Gene3D" id="3.90.870.10">
    <property type="entry name" value="DHBP synthase"/>
    <property type="match status" value="1"/>
</dbReference>
<dbReference type="EC" id="4.1.99.12" evidence="5"/>
<comment type="caution">
    <text evidence="7">The sequence shown here is derived from an EMBL/GenBank/DDBJ whole genome shotgun (WGS) entry which is preliminary data.</text>
</comment>
<dbReference type="NCBIfam" id="TIGR00506">
    <property type="entry name" value="ribB"/>
    <property type="match status" value="1"/>
</dbReference>
<dbReference type="PANTHER" id="PTHR21327:SF18">
    <property type="entry name" value="3,4-DIHYDROXY-2-BUTANONE 4-PHOSPHATE SYNTHASE"/>
    <property type="match status" value="1"/>
</dbReference>
<evidence type="ECO:0000256" key="1">
    <source>
        <dbReference type="ARBA" id="ARBA00002284"/>
    </source>
</evidence>
<keyword evidence="5" id="KW-0464">Manganese</keyword>
<evidence type="ECO:0000256" key="4">
    <source>
        <dbReference type="ARBA" id="ARBA00022723"/>
    </source>
</evidence>
<evidence type="ECO:0000256" key="2">
    <source>
        <dbReference type="ARBA" id="ARBA00004904"/>
    </source>
</evidence>
<evidence type="ECO:0000256" key="5">
    <source>
        <dbReference type="RuleBase" id="RU003843"/>
    </source>
</evidence>
<keyword evidence="5" id="KW-0460">Magnesium</keyword>
<dbReference type="InterPro" id="IPR000422">
    <property type="entry name" value="DHBP_synthase_RibB"/>
</dbReference>
<dbReference type="EMBL" id="JAUSXB010000001">
    <property type="protein sequence ID" value="MDQ0672597.1"/>
    <property type="molecule type" value="Genomic_DNA"/>
</dbReference>
<comment type="function">
    <text evidence="1 5">Catalyzes the conversion of D-ribulose 5-phosphate to formate and 3,4-dihydroxy-2-butanone 4-phosphate.</text>
</comment>
<dbReference type="Proteomes" id="UP001236806">
    <property type="component" value="Unassembled WGS sequence"/>
</dbReference>
<dbReference type="PANTHER" id="PTHR21327">
    <property type="entry name" value="GTP CYCLOHYDROLASE II-RELATED"/>
    <property type="match status" value="1"/>
</dbReference>
<proteinExistence type="inferred from homology"/>
<dbReference type="InterPro" id="IPR017945">
    <property type="entry name" value="DHBP_synth_RibB-like_a/b_dom"/>
</dbReference>
<dbReference type="RefSeq" id="WP_306633131.1">
    <property type="nucleotide sequence ID" value="NZ_JAUSXB010000001.1"/>
</dbReference>
<evidence type="ECO:0000313" key="8">
    <source>
        <dbReference type="Proteomes" id="UP001236806"/>
    </source>
</evidence>
<keyword evidence="5" id="KW-0456">Lyase</keyword>
<protein>
    <recommendedName>
        <fullName evidence="5">3,4-dihydroxy-2-butanone 4-phosphate synthase</fullName>
        <shortName evidence="5">DHBP synthase</shortName>
        <ecNumber evidence="5">4.1.99.12</ecNumber>
    </recommendedName>
</protein>
<keyword evidence="3 5" id="KW-0686">Riboflavin biosynthesis</keyword>
<dbReference type="Pfam" id="PF00926">
    <property type="entry name" value="DHBP_synthase"/>
    <property type="match status" value="1"/>
</dbReference>
<evidence type="ECO:0000256" key="3">
    <source>
        <dbReference type="ARBA" id="ARBA00022619"/>
    </source>
</evidence>
<comment type="catalytic activity">
    <reaction evidence="5">
        <text>D-ribulose 5-phosphate = (2S)-2-hydroxy-3-oxobutyl phosphate + formate + H(+)</text>
        <dbReference type="Rhea" id="RHEA:18457"/>
        <dbReference type="ChEBI" id="CHEBI:15378"/>
        <dbReference type="ChEBI" id="CHEBI:15740"/>
        <dbReference type="ChEBI" id="CHEBI:58121"/>
        <dbReference type="ChEBI" id="CHEBI:58830"/>
        <dbReference type="EC" id="4.1.99.12"/>
    </reaction>
</comment>